<dbReference type="PANTHER" id="PTHR40254">
    <property type="entry name" value="BLR0577 PROTEIN"/>
    <property type="match status" value="1"/>
</dbReference>
<accession>A0A7X0EFS3</accession>
<dbReference type="EMBL" id="JACIIZ010000030">
    <property type="protein sequence ID" value="MBB6255327.1"/>
    <property type="molecule type" value="Genomic_DNA"/>
</dbReference>
<gene>
    <name evidence="2" type="ORF">FHS74_005926</name>
</gene>
<evidence type="ECO:0000313" key="2">
    <source>
        <dbReference type="EMBL" id="MBB6255327.1"/>
    </source>
</evidence>
<name>A0A7X0EFS3_9PROT</name>
<dbReference type="InterPro" id="IPR052189">
    <property type="entry name" value="L-asp_N-monooxygenase_NS-form"/>
</dbReference>
<comment type="caution">
    <text evidence="2">The sequence shown here is derived from an EMBL/GenBank/DDBJ whole genome shotgun (WGS) entry which is preliminary data.</text>
</comment>
<dbReference type="InterPro" id="IPR036188">
    <property type="entry name" value="FAD/NAD-bd_sf"/>
</dbReference>
<reference evidence="2 3" key="1">
    <citation type="submission" date="2020-08" db="EMBL/GenBank/DDBJ databases">
        <title>Genomic Encyclopedia of Type Strains, Phase IV (KMG-IV): sequencing the most valuable type-strain genomes for metagenomic binning, comparative biology and taxonomic classification.</title>
        <authorList>
            <person name="Goeker M."/>
        </authorList>
    </citation>
    <scope>NUCLEOTIDE SEQUENCE [LARGE SCALE GENOMIC DNA]</scope>
    <source>
        <strain evidence="2 3">DSM 22198</strain>
    </source>
</reference>
<dbReference type="SUPFAM" id="SSF51905">
    <property type="entry name" value="FAD/NAD(P)-binding domain"/>
    <property type="match status" value="2"/>
</dbReference>
<sequence>MTTTRLPLAVVGGGFSGAATALHLTRLLRDGPPVILFERSGRVGPGLAYATASPSHLLNVRAANMSAFPDDPSHFERWLAADAGEPGDRHHTEAGLFASRQLYARYLCDTFDEQGGSRAQRIGAEIVDCRRSPDGFVLIGADGAEYHVAAVVLATGHVAPLPAADPRHVTDPWDPAWLAGLDPSQPVLIRGTALTMVDIVQTLREVGFTGPVIALSRRGLLPQAHRASPPWPLVKMDRGEGATVLGVMRRLRREVALAAGQGVDWRAVVDSIRPITAELWQGWSLDERRRFLRHARRWWDIHRHRMAPTVADQLAGELKRGTLRIERGRLFELESDPDGLRVAWNGHGGVQHVLCQRVVDAVGLASMREVRPGLIDRLMTRGLVRLDPLGIGLDVGDDLSVRGADGATVPGLWALGPMVRGTFWECIAVPDIRRQAAACAARVAAGHG</sequence>
<dbReference type="Pfam" id="PF13454">
    <property type="entry name" value="NAD_binding_9"/>
    <property type="match status" value="1"/>
</dbReference>
<dbReference type="PANTHER" id="PTHR40254:SF1">
    <property type="entry name" value="BLR0577 PROTEIN"/>
    <property type="match status" value="1"/>
</dbReference>
<dbReference type="AlphaFoldDB" id="A0A7X0EFS3"/>
<keyword evidence="3" id="KW-1185">Reference proteome</keyword>
<protein>
    <submittedName>
        <fullName evidence="2">Putative NAD(P)/FAD-binding protein YdhS</fullName>
    </submittedName>
</protein>
<dbReference type="InterPro" id="IPR038732">
    <property type="entry name" value="HpyO/CreE_NAD-binding"/>
</dbReference>
<organism evidence="2 3">
    <name type="scientific">Nitrospirillum iridis</name>
    <dbReference type="NCBI Taxonomy" id="765888"/>
    <lineage>
        <taxon>Bacteria</taxon>
        <taxon>Pseudomonadati</taxon>
        <taxon>Pseudomonadota</taxon>
        <taxon>Alphaproteobacteria</taxon>
        <taxon>Rhodospirillales</taxon>
        <taxon>Azospirillaceae</taxon>
        <taxon>Nitrospirillum</taxon>
    </lineage>
</organism>
<evidence type="ECO:0000259" key="1">
    <source>
        <dbReference type="Pfam" id="PF13454"/>
    </source>
</evidence>
<proteinExistence type="predicted"/>
<dbReference type="RefSeq" id="WP_184807838.1">
    <property type="nucleotide sequence ID" value="NZ_JACIIZ010000030.1"/>
</dbReference>
<dbReference type="Gene3D" id="3.50.50.60">
    <property type="entry name" value="FAD/NAD(P)-binding domain"/>
    <property type="match status" value="1"/>
</dbReference>
<feature type="domain" description="FAD-dependent urate hydroxylase HpyO/Asp monooxygenase CreE-like FAD/NAD(P)-binding" evidence="1">
    <location>
        <begin position="9"/>
        <end position="157"/>
    </location>
</feature>
<evidence type="ECO:0000313" key="3">
    <source>
        <dbReference type="Proteomes" id="UP000539175"/>
    </source>
</evidence>
<dbReference type="Proteomes" id="UP000539175">
    <property type="component" value="Unassembled WGS sequence"/>
</dbReference>